<dbReference type="RefSeq" id="WP_005334402.1">
    <property type="nucleotide sequence ID" value="NZ_AP022281.1"/>
</dbReference>
<evidence type="ECO:0000313" key="7">
    <source>
        <dbReference type="EMBL" id="TYD41930.1"/>
    </source>
</evidence>
<proteinExistence type="predicted"/>
<evidence type="ECO:0000313" key="3">
    <source>
        <dbReference type="EMBL" id="MCR4449798.1"/>
    </source>
</evidence>
<protein>
    <submittedName>
        <fullName evidence="8">Uncharacterized protein</fullName>
    </submittedName>
</protein>
<reference evidence="6" key="3">
    <citation type="submission" date="2017-10" db="EMBL/GenBank/DDBJ databases">
        <authorList>
            <person name="Colston S.M."/>
            <person name="Graf J."/>
        </authorList>
    </citation>
    <scope>NUCLEOTIDE SEQUENCE</scope>
    <source>
        <strain evidence="6">BAQ071013-135</strain>
    </source>
</reference>
<dbReference type="OrthoDB" id="5880899at2"/>
<dbReference type="Proteomes" id="UP000281725">
    <property type="component" value="Unassembled WGS sequence"/>
</dbReference>
<evidence type="ECO:0000313" key="11">
    <source>
        <dbReference type="Proteomes" id="UP000281725"/>
    </source>
</evidence>
<dbReference type="EMBL" id="JANLFC010000050">
    <property type="protein sequence ID" value="MCR4449798.1"/>
    <property type="molecule type" value="Genomic_DNA"/>
</dbReference>
<evidence type="ECO:0000313" key="1">
    <source>
        <dbReference type="EMBL" id="ANB54641.1"/>
    </source>
</evidence>
<dbReference type="EMBL" id="RAWX01000003">
    <property type="protein sequence ID" value="RKJ87989.1"/>
    <property type="molecule type" value="Genomic_DNA"/>
</dbReference>
<accession>A0A0T6RWF5</accession>
<reference evidence="4 11" key="4">
    <citation type="submission" date="2018-09" db="EMBL/GenBank/DDBJ databases">
        <title>Genome sequencing of Aeromonas veronii MS-17-88.</title>
        <authorList>
            <person name="Tekedar H.C."/>
            <person name="Arick M.A."/>
            <person name="Hsu C.-Y."/>
            <person name="Thrash A."/>
            <person name="Karsi A."/>
            <person name="Lawrence M.L."/>
            <person name="Abdelhamed H."/>
        </authorList>
    </citation>
    <scope>NUCLEOTIDE SEQUENCE [LARGE SCALE GENOMIC DNA]</scope>
    <source>
        <strain evidence="4 11">MS 17-88</strain>
    </source>
</reference>
<dbReference type="EMBL" id="CP033604">
    <property type="protein sequence ID" value="AYV36641.1"/>
    <property type="molecule type" value="Genomic_DNA"/>
</dbReference>
<dbReference type="EMBL" id="PDXJ01000007">
    <property type="protein sequence ID" value="TND55316.1"/>
    <property type="molecule type" value="Genomic_DNA"/>
</dbReference>
<dbReference type="OMA" id="GKWFHYD"/>
<evidence type="ECO:0000313" key="10">
    <source>
        <dbReference type="Proteomes" id="UP000267614"/>
    </source>
</evidence>
<dbReference type="Proteomes" id="UP000439123">
    <property type="component" value="Unassembled WGS sequence"/>
</dbReference>
<evidence type="ECO:0000313" key="8">
    <source>
        <dbReference type="EMBL" id="VXA85524.1"/>
    </source>
</evidence>
<dbReference type="EMBL" id="CP014774">
    <property type="protein sequence ID" value="ANB54641.1"/>
    <property type="molecule type" value="Genomic_DNA"/>
</dbReference>
<evidence type="ECO:0000313" key="12">
    <source>
        <dbReference type="Proteomes" id="UP000309618"/>
    </source>
</evidence>
<dbReference type="GeneID" id="60844584"/>
<dbReference type="KEGG" id="avo:AMS64_13315"/>
<evidence type="ECO:0000313" key="14">
    <source>
        <dbReference type="Proteomes" id="UP000439123"/>
    </source>
</evidence>
<dbReference type="EMBL" id="CABWLC010000012">
    <property type="protein sequence ID" value="VXA85524.1"/>
    <property type="molecule type" value="Genomic_DNA"/>
</dbReference>
<accession>A0A318DNS1</accession>
<evidence type="ECO:0000313" key="13">
    <source>
        <dbReference type="Proteomes" id="UP000323129"/>
    </source>
</evidence>
<dbReference type="EMBL" id="NQMC01000061">
    <property type="protein sequence ID" value="TYD41930.1"/>
    <property type="molecule type" value="Genomic_DNA"/>
</dbReference>
<reference evidence="6" key="6">
    <citation type="journal article" date="2019" name="PLoS ONE">
        <title>Identification and characterization of putative Aeromonas spp. T3SS effectors.</title>
        <authorList>
            <person name="Rangel L.T."/>
            <person name="Marden J."/>
            <person name="Colston S."/>
            <person name="Setubal J.C."/>
            <person name="Graf J."/>
            <person name="Gogarten J.P."/>
        </authorList>
    </citation>
    <scope>NUCLEOTIDE SEQUENCE</scope>
    <source>
        <strain evidence="6">BAQ071013-135</strain>
    </source>
</reference>
<evidence type="ECO:0000313" key="4">
    <source>
        <dbReference type="EMBL" id="RKJ87989.1"/>
    </source>
</evidence>
<dbReference type="STRING" id="654.AMS64_13315"/>
<reference evidence="8 14" key="8">
    <citation type="submission" date="2019-10" db="EMBL/GenBank/DDBJ databases">
        <authorList>
            <person name="Karimi E."/>
        </authorList>
    </citation>
    <scope>NUCLEOTIDE SEQUENCE [LARGE SCALE GENOMIC DNA]</scope>
    <source>
        <strain evidence="8">Aeromonas sp. 8C</strain>
    </source>
</reference>
<name>A0A0T6RWF5_AERVE</name>
<organism evidence="8 14">
    <name type="scientific">Aeromonas veronii</name>
    <dbReference type="NCBI Taxonomy" id="654"/>
    <lineage>
        <taxon>Bacteria</taxon>
        <taxon>Pseudomonadati</taxon>
        <taxon>Pseudomonadota</taxon>
        <taxon>Gammaproteobacteria</taxon>
        <taxon>Aeromonadales</taxon>
        <taxon>Aeromonadaceae</taxon>
        <taxon>Aeromonas</taxon>
    </lineage>
</organism>
<dbReference type="EMBL" id="SSUX01000001">
    <property type="protein sequence ID" value="THJ47893.1"/>
    <property type="molecule type" value="Genomic_DNA"/>
</dbReference>
<dbReference type="Proteomes" id="UP000796104">
    <property type="component" value="Unassembled WGS sequence"/>
</dbReference>
<sequence length="62" mass="7234">MELKRDPRCYTDVCIDGKWYHYDHCSTNVYMLMGGAAPSLQLAYEPSSEEELIEMLQQLGRF</sequence>
<dbReference type="eggNOG" id="ENOG5033EB7">
    <property type="taxonomic scope" value="Bacteria"/>
</dbReference>
<reference evidence="2 10" key="5">
    <citation type="submission" date="2018-11" db="EMBL/GenBank/DDBJ databases">
        <title>Complete genome sequence of multidrug-resistant Aeromonas veronii strain MS-18-37.</title>
        <authorList>
            <person name="Abdelhamed H."/>
            <person name="Lawrence M."/>
            <person name="Waldbieser G."/>
        </authorList>
    </citation>
    <scope>NUCLEOTIDE SEQUENCE [LARGE SCALE GENOMIC DNA]</scope>
    <source>
        <strain evidence="2 10">MS-18-37</strain>
    </source>
</reference>
<dbReference type="Proteomes" id="UP000309618">
    <property type="component" value="Unassembled WGS sequence"/>
</dbReference>
<evidence type="ECO:0000313" key="9">
    <source>
        <dbReference type="Proteomes" id="UP000076809"/>
    </source>
</evidence>
<reference evidence="7 13" key="2">
    <citation type="submission" date="2017-08" db="EMBL/GenBank/DDBJ databases">
        <title>Aeromonas veronii bv sobria strain NS22 whole genome sequencing.</title>
        <authorList>
            <person name="Katharios P."/>
            <person name="Ha V.Q."/>
            <person name="Smyrli M."/>
        </authorList>
    </citation>
    <scope>NUCLEOTIDE SEQUENCE [LARGE SCALE GENOMIC DNA]</scope>
    <source>
        <strain evidence="7 13">NS22</strain>
    </source>
</reference>
<accession>A0A653L3N6</accession>
<dbReference type="Proteomes" id="UP000323129">
    <property type="component" value="Unassembled WGS sequence"/>
</dbReference>
<gene>
    <name evidence="8" type="ORF">AERO8C_20528</name>
    <name evidence="6" type="ORF">CF123_05270</name>
    <name evidence="7" type="ORF">CJF24_17450</name>
    <name evidence="4" type="ORF">D6R50_17380</name>
    <name evidence="5" type="ORF">E8Q35_02255</name>
    <name evidence="2" type="ORF">EFI48_07350</name>
    <name evidence="3" type="ORF">NS965_15540</name>
    <name evidence="1" type="ORF">WM43_19295</name>
</gene>
<evidence type="ECO:0000313" key="2">
    <source>
        <dbReference type="EMBL" id="AYV36641.1"/>
    </source>
</evidence>
<dbReference type="AlphaFoldDB" id="A0A0T6RWF5"/>
<reference evidence="5 12" key="7">
    <citation type="submission" date="2019-04" db="EMBL/GenBank/DDBJ databases">
        <title>Comparative genomics of Aeromonas veronii strains pathogenic to fish.</title>
        <authorList>
            <person name="Cascarano M.C."/>
            <person name="Smyrli M."/>
            <person name="Katharios P."/>
        </authorList>
    </citation>
    <scope>NUCLEOTIDE SEQUENCE [LARGE SCALE GENOMIC DNA]</scope>
    <source>
        <strain evidence="5 12">XU1</strain>
    </source>
</reference>
<evidence type="ECO:0000313" key="6">
    <source>
        <dbReference type="EMBL" id="TND55316.1"/>
    </source>
</evidence>
<reference evidence="1 9" key="1">
    <citation type="journal article" date="2016" name="J. Clin. Microbiol.">
        <title>Detection and Whole-Genome Sequencing of Carbapenemase-Producing Aeromonas hydrophila Isolates from Routine Perirectal Surveillance Culture.</title>
        <authorList>
            <person name="Hughes H.Y."/>
            <person name="Conlan S.P."/>
            <person name="Lau A.F."/>
            <person name="Dekker J.P."/>
            <person name="Michelin A.V."/>
            <person name="Youn J.H."/>
            <person name="Henderson D.K."/>
            <person name="Frank K.M."/>
            <person name="Segre J.A."/>
            <person name="Palmore T.N."/>
        </authorList>
    </citation>
    <scope>NUCLEOTIDE SEQUENCE [LARGE SCALE GENOMIC DNA]</scope>
    <source>
        <strain evidence="1 9">AVNIH1</strain>
    </source>
</reference>
<dbReference type="Proteomes" id="UP000267614">
    <property type="component" value="Chromosome"/>
</dbReference>
<evidence type="ECO:0000313" key="5">
    <source>
        <dbReference type="EMBL" id="THJ47893.1"/>
    </source>
</evidence>
<keyword evidence="13" id="KW-1185">Reference proteome</keyword>
<reference evidence="3" key="9">
    <citation type="submission" date="2022-08" db="EMBL/GenBank/DDBJ databases">
        <title>A global survey of hypervirulent Aeromonas hydrophila identified this emerging pathogen in farmed fish in the lower Mekong River basin.</title>
        <authorList>
            <person name="Xu T."/>
            <person name="Rasmussen-Ivey C.R."/>
            <person name="Moen F.S."/>
            <person name="Fernandez Bravo A."/>
            <person name="Lamy B."/>
            <person name="Beaz-Hidalgo R."/>
            <person name="Khan C.D."/>
            <person name="Castro Escarpulli G."/>
            <person name="Yasin I.S.M."/>
            <person name="Figueras M.J."/>
            <person name="Azzam Sayuti M."/>
            <person name="Karim M.M."/>
            <person name="Alam K.M."/>
            <person name="Le T.T.T."/>
            <person name="Thao N.H.P."/>
            <person name="Addo S."/>
            <person name="Duodu S."/>
            <person name="Ali S."/>
            <person name="Mey S."/>
            <person name="Somony T."/>
            <person name="Liles M.R."/>
        </authorList>
    </citation>
    <scope>NUCLEOTIDE SEQUENCE</scope>
    <source>
        <strain evidence="3">0.14</strain>
    </source>
</reference>
<dbReference type="Proteomes" id="UP001204061">
    <property type="component" value="Unassembled WGS sequence"/>
</dbReference>
<dbReference type="Proteomes" id="UP000076809">
    <property type="component" value="Chromosome"/>
</dbReference>